<evidence type="ECO:0000313" key="1">
    <source>
        <dbReference type="EMBL" id="MBB3019844.1"/>
    </source>
</evidence>
<evidence type="ECO:0000313" key="2">
    <source>
        <dbReference type="Proteomes" id="UP000532010"/>
    </source>
</evidence>
<reference evidence="1 2" key="1">
    <citation type="submission" date="2020-08" db="EMBL/GenBank/DDBJ databases">
        <title>The Agave Microbiome: Exploring the role of microbial communities in plant adaptations to desert environments.</title>
        <authorList>
            <person name="Partida-Martinez L.P."/>
        </authorList>
    </citation>
    <scope>NUCLEOTIDE SEQUENCE [LARGE SCALE GENOMIC DNA]</scope>
    <source>
        <strain evidence="1 2">AT3.9</strain>
    </source>
</reference>
<dbReference type="Proteomes" id="UP000532010">
    <property type="component" value="Unassembled WGS sequence"/>
</dbReference>
<accession>A0A7W4VMD3</accession>
<comment type="caution">
    <text evidence="1">The sequence shown here is derived from an EMBL/GenBank/DDBJ whole genome shotgun (WGS) entry which is preliminary data.</text>
</comment>
<sequence length="37" mass="4357">MTREGRSRVPLCSPEETLFEFSYAKFFFKNATVRCHA</sequence>
<keyword evidence="2" id="KW-1185">Reference proteome</keyword>
<protein>
    <submittedName>
        <fullName evidence="1">Uncharacterized protein</fullName>
    </submittedName>
</protein>
<name>A0A7W4VMD3_9HYPH</name>
<organism evidence="1 2">
    <name type="scientific">Microvirga lupini</name>
    <dbReference type="NCBI Taxonomy" id="420324"/>
    <lineage>
        <taxon>Bacteria</taxon>
        <taxon>Pseudomonadati</taxon>
        <taxon>Pseudomonadota</taxon>
        <taxon>Alphaproteobacteria</taxon>
        <taxon>Hyphomicrobiales</taxon>
        <taxon>Methylobacteriaceae</taxon>
        <taxon>Microvirga</taxon>
    </lineage>
</organism>
<dbReference type="AlphaFoldDB" id="A0A7W4VMD3"/>
<proteinExistence type="predicted"/>
<dbReference type="EMBL" id="JACHWB010000003">
    <property type="protein sequence ID" value="MBB3019844.1"/>
    <property type="molecule type" value="Genomic_DNA"/>
</dbReference>
<gene>
    <name evidence="1" type="ORF">FHR70_002909</name>
</gene>